<gene>
    <name evidence="2" type="ORF">AVDCRST_MAG40-3446</name>
</gene>
<evidence type="ECO:0000313" key="2">
    <source>
        <dbReference type="EMBL" id="CAA9360473.1"/>
    </source>
</evidence>
<feature type="non-terminal residue" evidence="2">
    <location>
        <position position="23"/>
    </location>
</feature>
<feature type="compositionally biased region" description="Basic and acidic residues" evidence="1">
    <location>
        <begin position="1"/>
        <end position="17"/>
    </location>
</feature>
<name>A0A6J4MIP9_9BACT</name>
<protein>
    <submittedName>
        <fullName evidence="2">Uncharacterized protein</fullName>
    </submittedName>
</protein>
<feature type="region of interest" description="Disordered" evidence="1">
    <location>
        <begin position="1"/>
        <end position="23"/>
    </location>
</feature>
<accession>A0A6J4MIP9</accession>
<proteinExistence type="predicted"/>
<organism evidence="2">
    <name type="scientific">uncultured Gemmatimonadaceae bacterium</name>
    <dbReference type="NCBI Taxonomy" id="246130"/>
    <lineage>
        <taxon>Bacteria</taxon>
        <taxon>Pseudomonadati</taxon>
        <taxon>Gemmatimonadota</taxon>
        <taxon>Gemmatimonadia</taxon>
        <taxon>Gemmatimonadales</taxon>
        <taxon>Gemmatimonadaceae</taxon>
        <taxon>environmental samples</taxon>
    </lineage>
</organism>
<sequence length="23" mass="2501">MESGERERGAGPLDRRGFVRAGP</sequence>
<reference evidence="2" key="1">
    <citation type="submission" date="2020-02" db="EMBL/GenBank/DDBJ databases">
        <authorList>
            <person name="Meier V. D."/>
        </authorList>
    </citation>
    <scope>NUCLEOTIDE SEQUENCE</scope>
    <source>
        <strain evidence="2">AVDCRST_MAG40</strain>
    </source>
</reference>
<dbReference type="EMBL" id="CADCTX010000951">
    <property type="protein sequence ID" value="CAA9360473.1"/>
    <property type="molecule type" value="Genomic_DNA"/>
</dbReference>
<evidence type="ECO:0000256" key="1">
    <source>
        <dbReference type="SAM" id="MobiDB-lite"/>
    </source>
</evidence>
<dbReference type="AlphaFoldDB" id="A0A6J4MIP9"/>